<sequence length="64" mass="7192">MKEYLQHFNTAALEVRLSTQEVKVNAFAKGLLDGDFFNSLAKKPATKFDALLARVAKYINMENA</sequence>
<dbReference type="AlphaFoldDB" id="A0AAW2M1Z5"/>
<proteinExistence type="predicted"/>
<evidence type="ECO:0000313" key="1">
    <source>
        <dbReference type="EMBL" id="KAL0325520.1"/>
    </source>
</evidence>
<protein>
    <submittedName>
        <fullName evidence="1">Uncharacterized protein</fullName>
    </submittedName>
</protein>
<accession>A0AAW2M1Z5</accession>
<organism evidence="1">
    <name type="scientific">Sesamum radiatum</name>
    <name type="common">Black benniseed</name>
    <dbReference type="NCBI Taxonomy" id="300843"/>
    <lineage>
        <taxon>Eukaryota</taxon>
        <taxon>Viridiplantae</taxon>
        <taxon>Streptophyta</taxon>
        <taxon>Embryophyta</taxon>
        <taxon>Tracheophyta</taxon>
        <taxon>Spermatophyta</taxon>
        <taxon>Magnoliopsida</taxon>
        <taxon>eudicotyledons</taxon>
        <taxon>Gunneridae</taxon>
        <taxon>Pentapetalae</taxon>
        <taxon>asterids</taxon>
        <taxon>lamiids</taxon>
        <taxon>Lamiales</taxon>
        <taxon>Pedaliaceae</taxon>
        <taxon>Sesamum</taxon>
    </lineage>
</organism>
<name>A0AAW2M1Z5_SESRA</name>
<gene>
    <name evidence="1" type="ORF">Sradi_5121300</name>
</gene>
<comment type="caution">
    <text evidence="1">The sequence shown here is derived from an EMBL/GenBank/DDBJ whole genome shotgun (WGS) entry which is preliminary data.</text>
</comment>
<dbReference type="EMBL" id="JACGWJ010000023">
    <property type="protein sequence ID" value="KAL0325520.1"/>
    <property type="molecule type" value="Genomic_DNA"/>
</dbReference>
<reference evidence="1" key="1">
    <citation type="submission" date="2020-06" db="EMBL/GenBank/DDBJ databases">
        <authorList>
            <person name="Li T."/>
            <person name="Hu X."/>
            <person name="Zhang T."/>
            <person name="Song X."/>
            <person name="Zhang H."/>
            <person name="Dai N."/>
            <person name="Sheng W."/>
            <person name="Hou X."/>
            <person name="Wei L."/>
        </authorList>
    </citation>
    <scope>NUCLEOTIDE SEQUENCE</scope>
    <source>
        <strain evidence="1">G02</strain>
        <tissue evidence="1">Leaf</tissue>
    </source>
</reference>
<reference evidence="1" key="2">
    <citation type="journal article" date="2024" name="Plant">
        <title>Genomic evolution and insights into agronomic trait innovations of Sesamum species.</title>
        <authorList>
            <person name="Miao H."/>
            <person name="Wang L."/>
            <person name="Qu L."/>
            <person name="Liu H."/>
            <person name="Sun Y."/>
            <person name="Le M."/>
            <person name="Wang Q."/>
            <person name="Wei S."/>
            <person name="Zheng Y."/>
            <person name="Lin W."/>
            <person name="Duan Y."/>
            <person name="Cao H."/>
            <person name="Xiong S."/>
            <person name="Wang X."/>
            <person name="Wei L."/>
            <person name="Li C."/>
            <person name="Ma Q."/>
            <person name="Ju M."/>
            <person name="Zhao R."/>
            <person name="Li G."/>
            <person name="Mu C."/>
            <person name="Tian Q."/>
            <person name="Mei H."/>
            <person name="Zhang T."/>
            <person name="Gao T."/>
            <person name="Zhang H."/>
        </authorList>
    </citation>
    <scope>NUCLEOTIDE SEQUENCE</scope>
    <source>
        <strain evidence="1">G02</strain>
    </source>
</reference>